<name>G3UD74_LOXAF</name>
<dbReference type="InParanoid" id="G3UD74"/>
<reference evidence="1" key="3">
    <citation type="submission" date="2025-09" db="UniProtKB">
        <authorList>
            <consortium name="Ensembl"/>
        </authorList>
    </citation>
    <scope>IDENTIFICATION</scope>
    <source>
        <strain evidence="1">Isolate ISIS603380</strain>
    </source>
</reference>
<dbReference type="Ensembl" id="ENSLAFT00000036998.1">
    <property type="protein sequence ID" value="ENSLAFP00000025782.1"/>
    <property type="gene ID" value="ENSLAFG00000026744.1"/>
</dbReference>
<reference evidence="1 2" key="1">
    <citation type="submission" date="2009-06" db="EMBL/GenBank/DDBJ databases">
        <title>The Genome Sequence of Loxodonta africana (African elephant).</title>
        <authorList>
            <person name="Di Palma F."/>
            <person name="Heiman D."/>
            <person name="Young S."/>
            <person name="Johnson J."/>
            <person name="Lander E.S."/>
            <person name="Lindblad-Toh K."/>
        </authorList>
    </citation>
    <scope>NUCLEOTIDE SEQUENCE [LARGE SCALE GENOMIC DNA]</scope>
    <source>
        <strain evidence="1 2">Isolate ISIS603380</strain>
    </source>
</reference>
<accession>G3UD74</accession>
<evidence type="ECO:0000313" key="2">
    <source>
        <dbReference type="Proteomes" id="UP000007646"/>
    </source>
</evidence>
<protein>
    <submittedName>
        <fullName evidence="1">Uncharacterized protein</fullName>
    </submittedName>
</protein>
<organism evidence="1 2">
    <name type="scientific">Loxodonta africana</name>
    <name type="common">African elephant</name>
    <dbReference type="NCBI Taxonomy" id="9785"/>
    <lineage>
        <taxon>Eukaryota</taxon>
        <taxon>Metazoa</taxon>
        <taxon>Chordata</taxon>
        <taxon>Craniata</taxon>
        <taxon>Vertebrata</taxon>
        <taxon>Euteleostomi</taxon>
        <taxon>Mammalia</taxon>
        <taxon>Eutheria</taxon>
        <taxon>Afrotheria</taxon>
        <taxon>Proboscidea</taxon>
        <taxon>Elephantidae</taxon>
        <taxon>Loxodonta</taxon>
    </lineage>
</organism>
<reference evidence="1" key="2">
    <citation type="submission" date="2025-08" db="UniProtKB">
        <authorList>
            <consortium name="Ensembl"/>
        </authorList>
    </citation>
    <scope>IDENTIFICATION</scope>
    <source>
        <strain evidence="1">Isolate ISIS603380</strain>
    </source>
</reference>
<dbReference type="Proteomes" id="UP000007646">
    <property type="component" value="Unassembled WGS sequence"/>
</dbReference>
<proteinExistence type="predicted"/>
<keyword evidence="2" id="KW-1185">Reference proteome</keyword>
<dbReference type="AlphaFoldDB" id="G3UD74"/>
<dbReference type="HOGENOM" id="CLU_3175213_0_0_1"/>
<evidence type="ECO:0000313" key="1">
    <source>
        <dbReference type="Ensembl" id="ENSLAFP00000025782.1"/>
    </source>
</evidence>
<sequence>MSSQDKSLNFSCSSDYKISILPHFFANIQTHAVHCLIHKLYGRLINL</sequence>